<organism evidence="1 2">
    <name type="scientific">Thalassiosira oceanica</name>
    <name type="common">Marine diatom</name>
    <dbReference type="NCBI Taxonomy" id="159749"/>
    <lineage>
        <taxon>Eukaryota</taxon>
        <taxon>Sar</taxon>
        <taxon>Stramenopiles</taxon>
        <taxon>Ochrophyta</taxon>
        <taxon>Bacillariophyta</taxon>
        <taxon>Coscinodiscophyceae</taxon>
        <taxon>Thalassiosirophycidae</taxon>
        <taxon>Thalassiosirales</taxon>
        <taxon>Thalassiosiraceae</taxon>
        <taxon>Thalassiosira</taxon>
    </lineage>
</organism>
<accession>K0R848</accession>
<dbReference type="Proteomes" id="UP000266841">
    <property type="component" value="Unassembled WGS sequence"/>
</dbReference>
<dbReference type="EMBL" id="AGNL01046075">
    <property type="protein sequence ID" value="EJK48259.1"/>
    <property type="molecule type" value="Genomic_DNA"/>
</dbReference>
<keyword evidence="2" id="KW-1185">Reference proteome</keyword>
<reference evidence="1 2" key="1">
    <citation type="journal article" date="2012" name="Genome Biol.">
        <title>Genome and low-iron response of an oceanic diatom adapted to chronic iron limitation.</title>
        <authorList>
            <person name="Lommer M."/>
            <person name="Specht M."/>
            <person name="Roy A.S."/>
            <person name="Kraemer L."/>
            <person name="Andreson R."/>
            <person name="Gutowska M.A."/>
            <person name="Wolf J."/>
            <person name="Bergner S.V."/>
            <person name="Schilhabel M.B."/>
            <person name="Klostermeier U.C."/>
            <person name="Beiko R.G."/>
            <person name="Rosenstiel P."/>
            <person name="Hippler M."/>
            <person name="Laroche J."/>
        </authorList>
    </citation>
    <scope>NUCLEOTIDE SEQUENCE [LARGE SCALE GENOMIC DNA]</scope>
    <source>
        <strain evidence="1 2">CCMP1005</strain>
    </source>
</reference>
<dbReference type="AlphaFoldDB" id="K0R848"/>
<name>K0R848_THAOC</name>
<sequence length="129" mass="14130">HTTVRRLVPGVVGDSSLEVRNAPRCARAFGRLSAAVTQIVGDELRGSVCGTQVRGAAMNPENRGKTMIRWETMLVDMTTQAPTELHTPSNDENRTNLQLQELLVYSLAQPQLTPIHDPGMITLSLSLPR</sequence>
<evidence type="ECO:0000313" key="2">
    <source>
        <dbReference type="Proteomes" id="UP000266841"/>
    </source>
</evidence>
<feature type="non-terminal residue" evidence="1">
    <location>
        <position position="1"/>
    </location>
</feature>
<protein>
    <submittedName>
        <fullName evidence="1">Uncharacterized protein</fullName>
    </submittedName>
</protein>
<comment type="caution">
    <text evidence="1">The sequence shown here is derived from an EMBL/GenBank/DDBJ whole genome shotgun (WGS) entry which is preliminary data.</text>
</comment>
<proteinExistence type="predicted"/>
<evidence type="ECO:0000313" key="1">
    <source>
        <dbReference type="EMBL" id="EJK48259.1"/>
    </source>
</evidence>
<gene>
    <name evidence="1" type="ORF">THAOC_32960</name>
</gene>